<gene>
    <name evidence="3" type="ORF">AWM75_02485</name>
</gene>
<organism evidence="3 4">
    <name type="scientific">Aerococcus urinaehominis</name>
    <dbReference type="NCBI Taxonomy" id="128944"/>
    <lineage>
        <taxon>Bacteria</taxon>
        <taxon>Bacillati</taxon>
        <taxon>Bacillota</taxon>
        <taxon>Bacilli</taxon>
        <taxon>Lactobacillales</taxon>
        <taxon>Aerococcaceae</taxon>
        <taxon>Aerococcus</taxon>
    </lineage>
</organism>
<dbReference type="Proteomes" id="UP000062260">
    <property type="component" value="Chromosome"/>
</dbReference>
<sequence>MLNQLLTDIKNHATIIIHRHLRPDPDALGSQLGLKQVLQASFPEKEIYAVGENDHHIVGFEDMDQISDQVYQEALVIVTDTANTPRIDDQRYQTGQKVIKIDHHPNHDVYGDWQWVDDQVSSASELIASFVLASQGQLQMTDQAAQYFFLGIVGDTGRFLYDNTSPETMKIAGQLRAYDFPATELMQAANTQSLAQAQLLAYVLGHLEIDDTGAVAWVSISQDCLKTIGLSESETYHVVQTPGSIAGVRAWVTFVEQPAGHWRCRIRSKGPVINTIAMNHDGGGHEKAAGANAYSDQEKLAIVKELVAVSQSDK</sequence>
<dbReference type="Gene3D" id="3.10.310.30">
    <property type="match status" value="1"/>
</dbReference>
<name>A0A0X8FKE6_9LACT</name>
<dbReference type="SUPFAM" id="SSF64182">
    <property type="entry name" value="DHH phosphoesterases"/>
    <property type="match status" value="1"/>
</dbReference>
<dbReference type="AlphaFoldDB" id="A0A0X8FKE6"/>
<reference evidence="3 4" key="1">
    <citation type="journal article" date="2016" name="Genome Announc.">
        <title>Complete Genome Sequences of Aerococcus christensenii CCUG 28831T, Aerococcus sanguinicola CCUG 43001T, Aerococcus urinae CCUG 36881T, Aerococcus urinaeequi CCUG 28094T, Aerococcus urinaehominis CCUG 42038 BT, and Aerococcus viridans CCUG 4311T.</title>
        <authorList>
            <person name="Carkaci D."/>
            <person name="Dargis R."/>
            <person name="Nielsen X.C."/>
            <person name="Skovgaard O."/>
            <person name="Fuursted K."/>
            <person name="Christensen J.J."/>
        </authorList>
    </citation>
    <scope>NUCLEOTIDE SEQUENCE [LARGE SCALE GENOMIC DNA]</scope>
    <source>
        <strain evidence="3 4">CCUG42038B</strain>
    </source>
</reference>
<evidence type="ECO:0000313" key="3">
    <source>
        <dbReference type="EMBL" id="AMB98930.1"/>
    </source>
</evidence>
<dbReference type="Pfam" id="PF02272">
    <property type="entry name" value="DHHA1"/>
    <property type="match status" value="1"/>
</dbReference>
<dbReference type="KEGG" id="auh:AWM75_02485"/>
<dbReference type="PANTHER" id="PTHR47618:SF1">
    <property type="entry name" value="BIFUNCTIONAL OLIGORIBONUCLEASE AND PAP PHOSPHATASE NRNA"/>
    <property type="match status" value="1"/>
</dbReference>
<dbReference type="Gene3D" id="3.90.1640.10">
    <property type="entry name" value="inorganic pyrophosphatase (n-terminal core)"/>
    <property type="match status" value="1"/>
</dbReference>
<reference evidence="4" key="2">
    <citation type="submission" date="2016-01" db="EMBL/GenBank/DDBJ databases">
        <title>Six Aerococcus type strain genome sequencing and assembly using PacBio and Illumina Hiseq.</title>
        <authorList>
            <person name="Carkaci D."/>
            <person name="Dargis R."/>
            <person name="Nielsen X.C."/>
            <person name="Skovgaard O."/>
            <person name="Fuursted K."/>
            <person name="Christensen J.J."/>
        </authorList>
    </citation>
    <scope>NUCLEOTIDE SEQUENCE [LARGE SCALE GENOMIC DNA]</scope>
    <source>
        <strain evidence="4">CCUG42038B</strain>
    </source>
</reference>
<dbReference type="Pfam" id="PF01368">
    <property type="entry name" value="DHH"/>
    <property type="match status" value="1"/>
</dbReference>
<protein>
    <submittedName>
        <fullName evidence="3">Phosphoesterase</fullName>
    </submittedName>
</protein>
<dbReference type="InterPro" id="IPR003156">
    <property type="entry name" value="DHHA1_dom"/>
</dbReference>
<dbReference type="InterPro" id="IPR051319">
    <property type="entry name" value="Oligoribo/pAp-PDE_c-di-AMP_PDE"/>
</dbReference>
<dbReference type="STRING" id="128944.AWM75_02485"/>
<dbReference type="OrthoDB" id="9803668at2"/>
<accession>A0A0X8FKE6</accession>
<dbReference type="GO" id="GO:0003676">
    <property type="term" value="F:nucleic acid binding"/>
    <property type="evidence" value="ECO:0007669"/>
    <property type="project" value="InterPro"/>
</dbReference>
<feature type="domain" description="DDH" evidence="1">
    <location>
        <begin position="15"/>
        <end position="152"/>
    </location>
</feature>
<dbReference type="EMBL" id="CP014163">
    <property type="protein sequence ID" value="AMB98930.1"/>
    <property type="molecule type" value="Genomic_DNA"/>
</dbReference>
<dbReference type="InterPro" id="IPR001667">
    <property type="entry name" value="DDH_dom"/>
</dbReference>
<evidence type="ECO:0000259" key="2">
    <source>
        <dbReference type="Pfam" id="PF02272"/>
    </source>
</evidence>
<dbReference type="InterPro" id="IPR038763">
    <property type="entry name" value="DHH_sf"/>
</dbReference>
<evidence type="ECO:0000259" key="1">
    <source>
        <dbReference type="Pfam" id="PF01368"/>
    </source>
</evidence>
<dbReference type="RefSeq" id="WP_067977828.1">
    <property type="nucleotide sequence ID" value="NZ_CP014163.1"/>
</dbReference>
<proteinExistence type="predicted"/>
<evidence type="ECO:0000313" key="4">
    <source>
        <dbReference type="Proteomes" id="UP000062260"/>
    </source>
</evidence>
<dbReference type="PANTHER" id="PTHR47618">
    <property type="entry name" value="BIFUNCTIONAL OLIGORIBONUCLEASE AND PAP PHOSPHATASE NRNA"/>
    <property type="match status" value="1"/>
</dbReference>
<feature type="domain" description="DHHA1" evidence="2">
    <location>
        <begin position="233"/>
        <end position="305"/>
    </location>
</feature>
<keyword evidence="4" id="KW-1185">Reference proteome</keyword>